<dbReference type="AlphaFoldDB" id="F5Y601"/>
<dbReference type="SUPFAM" id="SSF55874">
    <property type="entry name" value="ATPase domain of HSP90 chaperone/DNA topoisomerase II/histidine kinase"/>
    <property type="match status" value="1"/>
</dbReference>
<reference evidence="8" key="1">
    <citation type="submission" date="2006-01" db="EMBL/GenBank/DDBJ databases">
        <title>Genome of the cyst-dividing bacterium Ramlibacter tataouinensis.</title>
        <authorList>
            <person name="Barakat M."/>
            <person name="Ortet P."/>
            <person name="De Luca G."/>
            <person name="Jourlin-Castelli C."/>
            <person name="Ansaldi M."/>
            <person name="Py B."/>
            <person name="Fichant G."/>
            <person name="Coutinho P."/>
            <person name="Voulhoux R."/>
            <person name="Bastien O."/>
            <person name="Roy S."/>
            <person name="Marechal E."/>
            <person name="Henrissat B."/>
            <person name="Quentin Y."/>
            <person name="Noirot P."/>
            <person name="Filloux A."/>
            <person name="Mejean V."/>
            <person name="DuBow M."/>
            <person name="Barras F."/>
            <person name="Heulin T."/>
        </authorList>
    </citation>
    <scope>NUCLEOTIDE SEQUENCE [LARGE SCALE GENOMIC DNA]</scope>
    <source>
        <strain evidence="8">ATCC BAA-407 / DSM 14655 / LMG 21543 / TTB310</strain>
    </source>
</reference>
<dbReference type="Pfam" id="PF02518">
    <property type="entry name" value="HATPase_c"/>
    <property type="match status" value="1"/>
</dbReference>
<dbReference type="PANTHER" id="PTHR43547:SF2">
    <property type="entry name" value="HYBRID SIGNAL TRANSDUCTION HISTIDINE KINASE C"/>
    <property type="match status" value="1"/>
</dbReference>
<evidence type="ECO:0000259" key="6">
    <source>
        <dbReference type="PROSITE" id="PS50110"/>
    </source>
</evidence>
<keyword evidence="8" id="KW-1185">Reference proteome</keyword>
<dbReference type="InterPro" id="IPR001789">
    <property type="entry name" value="Sig_transdc_resp-reg_receiver"/>
</dbReference>
<keyword evidence="7" id="KW-0418">Kinase</keyword>
<sequence>MERRILIHAPQGQDARLAEKLFRSVGLDVGSCASDGELGAQLEQGVGALLVVEEAVAGALRGGLGRYLAQQPAWSDLPILVLAKHGADSLEAQRALGQLGNVTLMERPVRTMALVSAARSALRARERQYQVRMLNQRKDEFLATLAHELRNPLAPIRNAMSIIERQHPTPQTTRLVAMVERQVGHLKRLVDDLLDVARITSGKLELQRSLTTVDQVVTHAVEIAQAAIAEKGHRLAIEQPPAPVTLLADHTRLVQSVANLLVNAAKFTPPEGDVALVVEIDGLLARFAVRDSGKGLEPGSLERIFDMFEQARTVGEPTGGLGLGLHLTRAFAELHGGTVSARSEGLGRGSEFLLSLPVVVEEGRAQPGLAVAGAAGAALPRKVLVVDDNVDAALTLEALLSLHGLAVSVAHDGAAAVQRVQAEMPDAVVMDIGMPVMNGYEAARRIRSDFSGGKPLLIALTGWGQYADRTRAQEAGFDFHFVKPLAIDELMGCLSRSLPVGGAL</sequence>
<protein>
    <recommendedName>
        <fullName evidence="2">histidine kinase</fullName>
        <ecNumber evidence="2">2.7.13.3</ecNumber>
    </recommendedName>
</protein>
<dbReference type="InterPro" id="IPR003594">
    <property type="entry name" value="HATPase_dom"/>
</dbReference>
<dbReference type="Pfam" id="PF00512">
    <property type="entry name" value="HisKA"/>
    <property type="match status" value="1"/>
</dbReference>
<comment type="catalytic activity">
    <reaction evidence="1">
        <text>ATP + protein L-histidine = ADP + protein N-phospho-L-histidine.</text>
        <dbReference type="EC" id="2.7.13.3"/>
    </reaction>
</comment>
<feature type="domain" description="Response regulatory" evidence="6">
    <location>
        <begin position="382"/>
        <end position="498"/>
    </location>
</feature>
<dbReference type="SMART" id="SM00388">
    <property type="entry name" value="HisKA"/>
    <property type="match status" value="1"/>
</dbReference>
<dbReference type="SMART" id="SM00448">
    <property type="entry name" value="REC"/>
    <property type="match status" value="1"/>
</dbReference>
<dbReference type="Pfam" id="PF00072">
    <property type="entry name" value="Response_reg"/>
    <property type="match status" value="1"/>
</dbReference>
<keyword evidence="3 4" id="KW-0597">Phosphoprotein</keyword>
<dbReference type="EC" id="2.7.13.3" evidence="2"/>
<dbReference type="InterPro" id="IPR005467">
    <property type="entry name" value="His_kinase_dom"/>
</dbReference>
<dbReference type="PROSITE" id="PS50110">
    <property type="entry name" value="RESPONSE_REGULATORY"/>
    <property type="match status" value="1"/>
</dbReference>
<keyword evidence="7" id="KW-0808">Transferase</keyword>
<proteinExistence type="predicted"/>
<dbReference type="OrthoDB" id="9768069at2"/>
<dbReference type="eggNOG" id="COG0784">
    <property type="taxonomic scope" value="Bacteria"/>
</dbReference>
<evidence type="ECO:0000256" key="3">
    <source>
        <dbReference type="ARBA" id="ARBA00022553"/>
    </source>
</evidence>
<accession>F5Y601</accession>
<dbReference type="RefSeq" id="WP_013899738.1">
    <property type="nucleotide sequence ID" value="NC_015677.1"/>
</dbReference>
<gene>
    <name evidence="7" type="ordered locus">Rta_04340</name>
</gene>
<dbReference type="PRINTS" id="PR00344">
    <property type="entry name" value="BCTRLSENSOR"/>
</dbReference>
<dbReference type="InterPro" id="IPR003661">
    <property type="entry name" value="HisK_dim/P_dom"/>
</dbReference>
<dbReference type="CDD" id="cd17580">
    <property type="entry name" value="REC_2_DhkD-like"/>
    <property type="match status" value="1"/>
</dbReference>
<reference evidence="7 8" key="2">
    <citation type="journal article" date="2011" name="PLoS ONE">
        <title>The Cyst-Dividing Bacterium Ramlibacter tataouinensis TTB310 Genome Reveals a Well-Stocked Toolbox for Adaptation to a Desert Environment.</title>
        <authorList>
            <person name="De Luca G."/>
            <person name="Barakat M."/>
            <person name="Ortet P."/>
            <person name="Fochesato S."/>
            <person name="Jourlin-Castelli C."/>
            <person name="Ansaldi M."/>
            <person name="Py B."/>
            <person name="Fichant G."/>
            <person name="Coutinho P.M."/>
            <person name="Voulhoux R."/>
            <person name="Bastien O."/>
            <person name="Marechal E."/>
            <person name="Henrissat B."/>
            <person name="Quentin Y."/>
            <person name="Noirot P."/>
            <person name="Filloux A."/>
            <person name="Mejean V."/>
            <person name="Dubow M.S."/>
            <person name="Barras F."/>
            <person name="Barbe V."/>
            <person name="Weissenbach J."/>
            <person name="Mihalcescu I."/>
            <person name="Vermeglio A."/>
            <person name="Achouak W."/>
            <person name="Heulin T."/>
        </authorList>
    </citation>
    <scope>NUCLEOTIDE SEQUENCE [LARGE SCALE GENOMIC DNA]</scope>
    <source>
        <strain evidence="8">ATCC BAA-407 / DSM 14655 / LMG 21543 / TTB310</strain>
    </source>
</reference>
<organism evidence="7 8">
    <name type="scientific">Ramlibacter tataouinensis (strain ATCC BAA-407 / DSM 14655 / LMG 21543 / TTB310)</name>
    <dbReference type="NCBI Taxonomy" id="365046"/>
    <lineage>
        <taxon>Bacteria</taxon>
        <taxon>Pseudomonadati</taxon>
        <taxon>Pseudomonadota</taxon>
        <taxon>Betaproteobacteria</taxon>
        <taxon>Burkholderiales</taxon>
        <taxon>Comamonadaceae</taxon>
        <taxon>Ramlibacter</taxon>
    </lineage>
</organism>
<dbReference type="HOGENOM" id="CLU_000445_114_15_4"/>
<dbReference type="PROSITE" id="PS50109">
    <property type="entry name" value="HIS_KIN"/>
    <property type="match status" value="1"/>
</dbReference>
<dbReference type="SUPFAM" id="SSF47384">
    <property type="entry name" value="Homodimeric domain of signal transducing histidine kinase"/>
    <property type="match status" value="1"/>
</dbReference>
<dbReference type="Gene3D" id="3.30.565.10">
    <property type="entry name" value="Histidine kinase-like ATPase, C-terminal domain"/>
    <property type="match status" value="1"/>
</dbReference>
<dbReference type="Gene3D" id="3.40.50.2300">
    <property type="match status" value="1"/>
</dbReference>
<dbReference type="PANTHER" id="PTHR43547">
    <property type="entry name" value="TWO-COMPONENT HISTIDINE KINASE"/>
    <property type="match status" value="1"/>
</dbReference>
<dbReference type="Gene3D" id="1.10.287.130">
    <property type="match status" value="1"/>
</dbReference>
<dbReference type="InterPro" id="IPR011006">
    <property type="entry name" value="CheY-like_superfamily"/>
</dbReference>
<evidence type="ECO:0000256" key="1">
    <source>
        <dbReference type="ARBA" id="ARBA00000085"/>
    </source>
</evidence>
<feature type="domain" description="Histidine kinase" evidence="5">
    <location>
        <begin position="144"/>
        <end position="360"/>
    </location>
</feature>
<name>F5Y601_RAMTT</name>
<dbReference type="SUPFAM" id="SSF52172">
    <property type="entry name" value="CheY-like"/>
    <property type="match status" value="1"/>
</dbReference>
<dbReference type="PATRIC" id="fig|365046.3.peg.449"/>
<evidence type="ECO:0000256" key="4">
    <source>
        <dbReference type="PROSITE-ProRule" id="PRU00169"/>
    </source>
</evidence>
<dbReference type="eggNOG" id="COG2205">
    <property type="taxonomic scope" value="Bacteria"/>
</dbReference>
<evidence type="ECO:0000313" key="8">
    <source>
        <dbReference type="Proteomes" id="UP000008385"/>
    </source>
</evidence>
<dbReference type="InterPro" id="IPR036890">
    <property type="entry name" value="HATPase_C_sf"/>
</dbReference>
<dbReference type="STRING" id="365046.Rta_04340"/>
<dbReference type="KEGG" id="rta:Rta_04340"/>
<dbReference type="Proteomes" id="UP000008385">
    <property type="component" value="Chromosome"/>
</dbReference>
<evidence type="ECO:0000313" key="7">
    <source>
        <dbReference type="EMBL" id="AEG91505.1"/>
    </source>
</evidence>
<dbReference type="InterPro" id="IPR004358">
    <property type="entry name" value="Sig_transdc_His_kin-like_C"/>
</dbReference>
<feature type="modified residue" description="4-aspartylphosphate" evidence="4">
    <location>
        <position position="431"/>
    </location>
</feature>
<dbReference type="InterPro" id="IPR036097">
    <property type="entry name" value="HisK_dim/P_sf"/>
</dbReference>
<dbReference type="SMART" id="SM00387">
    <property type="entry name" value="HATPase_c"/>
    <property type="match status" value="1"/>
</dbReference>
<evidence type="ECO:0000256" key="2">
    <source>
        <dbReference type="ARBA" id="ARBA00012438"/>
    </source>
</evidence>
<dbReference type="EMBL" id="CP000245">
    <property type="protein sequence ID" value="AEG91505.1"/>
    <property type="molecule type" value="Genomic_DNA"/>
</dbReference>
<evidence type="ECO:0000259" key="5">
    <source>
        <dbReference type="PROSITE" id="PS50109"/>
    </source>
</evidence>
<dbReference type="CDD" id="cd00082">
    <property type="entry name" value="HisKA"/>
    <property type="match status" value="1"/>
</dbReference>
<dbReference type="GO" id="GO:0000155">
    <property type="term" value="F:phosphorelay sensor kinase activity"/>
    <property type="evidence" value="ECO:0007669"/>
    <property type="project" value="InterPro"/>
</dbReference>